<evidence type="ECO:0000259" key="6">
    <source>
        <dbReference type="PROSITE" id="PS50173"/>
    </source>
</evidence>
<evidence type="ECO:0000256" key="2">
    <source>
        <dbReference type="ARBA" id="ARBA00022763"/>
    </source>
</evidence>
<dbReference type="RefSeq" id="WP_120371278.1">
    <property type="nucleotide sequence ID" value="NZ_RAXU01000026.1"/>
</dbReference>
<dbReference type="InterPro" id="IPR017961">
    <property type="entry name" value="DNA_pol_Y-fam_little_finger"/>
</dbReference>
<dbReference type="InterPro" id="IPR001126">
    <property type="entry name" value="UmuC"/>
</dbReference>
<sequence length="441" mass="51460">MFQFQQEYYALIDINNCYVSCERLFQPKLNNQPVVVLSNNDGCVVSRSNEAKALGIKMAVPWHQIKDLPQYQGVQVFSSNYTLYAEMSRRFFLTIQEFFNTEDTEAYSIDECFIHLTPYVRLFNIEEYCHQLVKVLEQWLGLPCSIGIGHSKTQAKLANHFAKKIYSFKGVCHLGKLDPLILEDLMINTPAKEVWGIGHQISKRLQAYNIYNAYDLTFANEHYLAKEFSVVIARTIRELKGQSCISLDDPLIPSKRILASRSFSQSLNDLSQIKQALIFHLNRAHRRLLKQQQLCNCIQVFLYEKMETKPYKKACTHAVGLEYATDDLLILTKFSLQQLDVLFDKNKKYIKIGVMFCGLYSRQQHIDDLWQPLEQINERQNLMLTLSSIKNRFGNESLQVGYHSCQSQWKMKQLYRSPHYLTRWNELLCINDSHMTVTQNK</sequence>
<comment type="similarity">
    <text evidence="1">Belongs to the DNA polymerase type-Y family.</text>
</comment>
<reference evidence="7 8" key="1">
    <citation type="submission" date="2018-09" db="EMBL/GenBank/DDBJ databases">
        <title>The draft genome of Acinetobacter spp. strains.</title>
        <authorList>
            <person name="Qin J."/>
            <person name="Feng Y."/>
            <person name="Zong Z."/>
        </authorList>
    </citation>
    <scope>NUCLEOTIDE SEQUENCE [LARGE SCALE GENOMIC DNA]</scope>
    <source>
        <strain evidence="7 8">WCHAc060096</strain>
    </source>
</reference>
<keyword evidence="3" id="KW-0741">SOS mutagenesis</keyword>
<keyword evidence="8" id="KW-1185">Reference proteome</keyword>
<keyword evidence="5" id="KW-0742">SOS response</keyword>
<dbReference type="GO" id="GO:0003887">
    <property type="term" value="F:DNA-directed DNA polymerase activity"/>
    <property type="evidence" value="ECO:0007669"/>
    <property type="project" value="TreeGrafter"/>
</dbReference>
<dbReference type="GO" id="GO:0005829">
    <property type="term" value="C:cytosol"/>
    <property type="evidence" value="ECO:0007669"/>
    <property type="project" value="TreeGrafter"/>
</dbReference>
<dbReference type="Gene3D" id="1.10.150.20">
    <property type="entry name" value="5' to 3' exonuclease, C-terminal subdomain"/>
    <property type="match status" value="1"/>
</dbReference>
<keyword evidence="2" id="KW-0227">DNA damage</keyword>
<evidence type="ECO:0000256" key="5">
    <source>
        <dbReference type="ARBA" id="ARBA00023236"/>
    </source>
</evidence>
<feature type="domain" description="UmuC" evidence="6">
    <location>
        <begin position="9"/>
        <end position="198"/>
    </location>
</feature>
<comment type="caution">
    <text evidence="7">The sequence shown here is derived from an EMBL/GenBank/DDBJ whole genome shotgun (WGS) entry which is preliminary data.</text>
</comment>
<dbReference type="GO" id="GO:0006281">
    <property type="term" value="P:DNA repair"/>
    <property type="evidence" value="ECO:0007669"/>
    <property type="project" value="UniProtKB-KW"/>
</dbReference>
<dbReference type="InterPro" id="IPR025188">
    <property type="entry name" value="DUF4113"/>
</dbReference>
<protein>
    <submittedName>
        <fullName evidence="7">Y-family DNA polymerase</fullName>
    </submittedName>
</protein>
<keyword evidence="4" id="KW-0234">DNA repair</keyword>
<dbReference type="PANTHER" id="PTHR11076:SF34">
    <property type="entry name" value="PROTEIN UMUC"/>
    <property type="match status" value="1"/>
</dbReference>
<dbReference type="Pfam" id="PF11799">
    <property type="entry name" value="IMS_C"/>
    <property type="match status" value="1"/>
</dbReference>
<evidence type="ECO:0000256" key="1">
    <source>
        <dbReference type="ARBA" id="ARBA00010945"/>
    </source>
</evidence>
<dbReference type="InterPro" id="IPR043502">
    <property type="entry name" value="DNA/RNA_pol_sf"/>
</dbReference>
<dbReference type="Gene3D" id="3.30.70.270">
    <property type="match status" value="1"/>
</dbReference>
<organism evidence="7 8">
    <name type="scientific">Acinetobacter guerrae</name>
    <dbReference type="NCBI Taxonomy" id="1843371"/>
    <lineage>
        <taxon>Bacteria</taxon>
        <taxon>Pseudomonadati</taxon>
        <taxon>Pseudomonadota</taxon>
        <taxon>Gammaproteobacteria</taxon>
        <taxon>Moraxellales</taxon>
        <taxon>Moraxellaceae</taxon>
        <taxon>Acinetobacter</taxon>
    </lineage>
</organism>
<dbReference type="InterPro" id="IPR043128">
    <property type="entry name" value="Rev_trsase/Diguanyl_cyclase"/>
</dbReference>
<dbReference type="CDD" id="cd01700">
    <property type="entry name" value="PolY_Pol_V_umuC"/>
    <property type="match status" value="1"/>
</dbReference>
<evidence type="ECO:0000313" key="8">
    <source>
        <dbReference type="Proteomes" id="UP000269001"/>
    </source>
</evidence>
<dbReference type="Gene3D" id="3.40.1170.60">
    <property type="match status" value="1"/>
</dbReference>
<proteinExistence type="inferred from homology"/>
<dbReference type="AlphaFoldDB" id="A0A3A8E771"/>
<dbReference type="GO" id="GO:0003684">
    <property type="term" value="F:damaged DNA binding"/>
    <property type="evidence" value="ECO:0007669"/>
    <property type="project" value="InterPro"/>
</dbReference>
<dbReference type="SUPFAM" id="SSF56672">
    <property type="entry name" value="DNA/RNA polymerases"/>
    <property type="match status" value="1"/>
</dbReference>
<dbReference type="GO" id="GO:0042276">
    <property type="term" value="P:error-prone translesion synthesis"/>
    <property type="evidence" value="ECO:0007669"/>
    <property type="project" value="TreeGrafter"/>
</dbReference>
<name>A0A3A8E771_9GAMM</name>
<dbReference type="PROSITE" id="PS50173">
    <property type="entry name" value="UMUC"/>
    <property type="match status" value="1"/>
</dbReference>
<evidence type="ECO:0000313" key="7">
    <source>
        <dbReference type="EMBL" id="RKG30882.1"/>
    </source>
</evidence>
<dbReference type="InterPro" id="IPR050116">
    <property type="entry name" value="DNA_polymerase-Y"/>
</dbReference>
<evidence type="ECO:0000256" key="4">
    <source>
        <dbReference type="ARBA" id="ARBA00023204"/>
    </source>
</evidence>
<dbReference type="EMBL" id="RAXU01000026">
    <property type="protein sequence ID" value="RKG30882.1"/>
    <property type="molecule type" value="Genomic_DNA"/>
</dbReference>
<dbReference type="PANTHER" id="PTHR11076">
    <property type="entry name" value="DNA REPAIR POLYMERASE UMUC / TRANSFERASE FAMILY MEMBER"/>
    <property type="match status" value="1"/>
</dbReference>
<dbReference type="Pfam" id="PF13438">
    <property type="entry name" value="DUF4113"/>
    <property type="match status" value="1"/>
</dbReference>
<accession>A0A3A8E771</accession>
<dbReference type="Pfam" id="PF00817">
    <property type="entry name" value="IMS"/>
    <property type="match status" value="1"/>
</dbReference>
<gene>
    <name evidence="7" type="ORF">D7V21_15115</name>
</gene>
<evidence type="ECO:0000256" key="3">
    <source>
        <dbReference type="ARBA" id="ARBA00023199"/>
    </source>
</evidence>
<dbReference type="Proteomes" id="UP000269001">
    <property type="component" value="Unassembled WGS sequence"/>
</dbReference>
<dbReference type="GO" id="GO:0009432">
    <property type="term" value="P:SOS response"/>
    <property type="evidence" value="ECO:0007669"/>
    <property type="project" value="UniProtKB-KW"/>
</dbReference>